<gene>
    <name evidence="2" type="ORF">NQ318_010272</name>
</gene>
<dbReference type="SUPFAM" id="SSF56112">
    <property type="entry name" value="Protein kinase-like (PK-like)"/>
    <property type="match status" value="1"/>
</dbReference>
<evidence type="ECO:0000313" key="2">
    <source>
        <dbReference type="EMBL" id="KAJ8951244.1"/>
    </source>
</evidence>
<organism evidence="2 3">
    <name type="scientific">Aromia moschata</name>
    <dbReference type="NCBI Taxonomy" id="1265417"/>
    <lineage>
        <taxon>Eukaryota</taxon>
        <taxon>Metazoa</taxon>
        <taxon>Ecdysozoa</taxon>
        <taxon>Arthropoda</taxon>
        <taxon>Hexapoda</taxon>
        <taxon>Insecta</taxon>
        <taxon>Pterygota</taxon>
        <taxon>Neoptera</taxon>
        <taxon>Endopterygota</taxon>
        <taxon>Coleoptera</taxon>
        <taxon>Polyphaga</taxon>
        <taxon>Cucujiformia</taxon>
        <taxon>Chrysomeloidea</taxon>
        <taxon>Cerambycidae</taxon>
        <taxon>Cerambycinae</taxon>
        <taxon>Callichromatini</taxon>
        <taxon>Aromia</taxon>
    </lineage>
</organism>
<accession>A0AAV8YKZ8</accession>
<sequence>MIAAKLCSLVTSRRANGNSAVIAGTDWPMSSCIGAVGESGAEIRIQHASPRSDLKWQKWAQKEGRKRLQTGRTSAKKEKSYKTFQKEVEIGAFDWARRFGEIYSAQEAESTGAKYPYVIKVEPHTNGPLFVEMHFYMRNAKPSDIEEFKKHKKLKTFGMPSYLGSGSHEYKSEKYRFIVMEKFGTDLWKIFLENNRSFPTGTVFKLGVQITCWNTYINEDTSRRHQRLKHFDGSDKKRRSNQKGDLEILAYNLIQWLGCALPWERNLKDPNAVHKDKEDFMHSVPKMIKACFGNRSPQRDAIDKPLVFSTSKETPLKKKRQRKNGLVAQEKK</sequence>
<name>A0AAV8YKZ8_9CUCU</name>
<dbReference type="AlphaFoldDB" id="A0AAV8YKZ8"/>
<dbReference type="InterPro" id="IPR050235">
    <property type="entry name" value="CK1_Ser-Thr_kinase"/>
</dbReference>
<dbReference type="InterPro" id="IPR011009">
    <property type="entry name" value="Kinase-like_dom_sf"/>
</dbReference>
<feature type="region of interest" description="Disordered" evidence="1">
    <location>
        <begin position="302"/>
        <end position="332"/>
    </location>
</feature>
<comment type="caution">
    <text evidence="2">The sequence shown here is derived from an EMBL/GenBank/DDBJ whole genome shotgun (WGS) entry which is preliminary data.</text>
</comment>
<reference evidence="2" key="1">
    <citation type="journal article" date="2023" name="Insect Mol. Biol.">
        <title>Genome sequencing provides insights into the evolution of gene families encoding plant cell wall-degrading enzymes in longhorned beetles.</title>
        <authorList>
            <person name="Shin N.R."/>
            <person name="Okamura Y."/>
            <person name="Kirsch R."/>
            <person name="Pauchet Y."/>
        </authorList>
    </citation>
    <scope>NUCLEOTIDE SEQUENCE</scope>
    <source>
        <strain evidence="2">AMC_N1</strain>
    </source>
</reference>
<dbReference type="PANTHER" id="PTHR11909">
    <property type="entry name" value="CASEIN KINASE-RELATED"/>
    <property type="match status" value="1"/>
</dbReference>
<dbReference type="EMBL" id="JAPWTK010000088">
    <property type="protein sequence ID" value="KAJ8951244.1"/>
    <property type="molecule type" value="Genomic_DNA"/>
</dbReference>
<protein>
    <submittedName>
        <fullName evidence="2">Uncharacterized protein</fullName>
    </submittedName>
</protein>
<dbReference type="Gene3D" id="1.10.510.10">
    <property type="entry name" value="Transferase(Phosphotransferase) domain 1"/>
    <property type="match status" value="2"/>
</dbReference>
<proteinExistence type="predicted"/>
<evidence type="ECO:0000313" key="3">
    <source>
        <dbReference type="Proteomes" id="UP001162162"/>
    </source>
</evidence>
<keyword evidence="3" id="KW-1185">Reference proteome</keyword>
<dbReference type="Proteomes" id="UP001162162">
    <property type="component" value="Unassembled WGS sequence"/>
</dbReference>
<evidence type="ECO:0000256" key="1">
    <source>
        <dbReference type="SAM" id="MobiDB-lite"/>
    </source>
</evidence>